<proteinExistence type="predicted"/>
<reference evidence="1 3" key="1">
    <citation type="submission" date="2015-02" db="EMBL/GenBank/DDBJ databases">
        <authorList>
            <person name="Gomez-Escribano P.J."/>
        </authorList>
    </citation>
    <scope>NUCLEOTIDE SEQUENCE [LARGE SCALE GENOMIC DNA]</scope>
    <source>
        <strain evidence="1">C34</strain>
        <strain evidence="3">C34 (DSM 42122 / NRRL B-24963)</strain>
    </source>
</reference>
<dbReference type="PATRIC" id="fig|1437453.5.peg.4142"/>
<protein>
    <recommendedName>
        <fullName evidence="5">DUF4034 domain-containing protein</fullName>
    </recommendedName>
</protein>
<name>A0A0F7VV66_STRLW</name>
<sequence length="331" mass="37147">MFGKLFGRGAGRPVADPHALPVPRRQKNGMYTLRALGDARVLALVEAAGAGDWTAVKAALAPFDLGRDHLVLGELADLDGVQDWIGRAVEEAEKDEEHRATALLISGARHISWGWEARTAARAVNVTQEQWRLFHERLEIAEEHLLEAAELRPEWVTPWRRLLTSGRGMSLGPAVNEARLEAALRRDPLDLETHVEWVSQLQPRWGGEPGQALAFARDALARTPQGHRLGCVIAMAHIEDWVESERGDCLETDEIRAELRAAADHSILHPAHVRRPGWQHDLNMFAMALSLAGERHTIRRVFQALDGAYTDWPWTYLAEPEKRFARHHRSA</sequence>
<dbReference type="AlphaFoldDB" id="A0A0F7VV66"/>
<evidence type="ECO:0000313" key="3">
    <source>
        <dbReference type="Proteomes" id="UP000035016"/>
    </source>
</evidence>
<accession>A0A0F7VV66</accession>
<dbReference type="RefSeq" id="WP_029383586.1">
    <property type="nucleotide sequence ID" value="NZ_AZSD01000168.1"/>
</dbReference>
<dbReference type="Proteomes" id="UP000037274">
    <property type="component" value="Unassembled WGS sequence"/>
</dbReference>
<gene>
    <name evidence="1" type="primary">sle_13890</name>
    <name evidence="2" type="ORF">ACH49_13790</name>
</gene>
<dbReference type="EMBL" id="LN831790">
    <property type="protein sequence ID" value="CQR60851.1"/>
    <property type="molecule type" value="Genomic_DNA"/>
</dbReference>
<dbReference type="EMBL" id="LFEH01000041">
    <property type="protein sequence ID" value="KMS78995.1"/>
    <property type="molecule type" value="Genomic_DNA"/>
</dbReference>
<reference evidence="2 4" key="2">
    <citation type="submission" date="2015-06" db="EMBL/GenBank/DDBJ databases">
        <title>Draft genome sequence of Streptomyces leeuwenhoekii C58, which produces the novel lasso peptide, chaxapeptin.</title>
        <authorList>
            <person name="Yi Y."/>
            <person name="Hai D."/>
            <person name="Jaspars M."/>
            <person name="Sheng H."/>
            <person name="Rateb M.E."/>
            <person name="Bull A."/>
            <person name="Goodfellow M."/>
            <person name="Asenjo J.A."/>
            <person name="Ebel R."/>
        </authorList>
    </citation>
    <scope>NUCLEOTIDE SEQUENCE [LARGE SCALE GENOMIC DNA]</scope>
    <source>
        <strain evidence="2 4">C58</strain>
    </source>
</reference>
<keyword evidence="4" id="KW-1185">Reference proteome</keyword>
<evidence type="ECO:0008006" key="5">
    <source>
        <dbReference type="Google" id="ProtNLM"/>
    </source>
</evidence>
<organism evidence="1 3">
    <name type="scientific">Streptomyces leeuwenhoekii</name>
    <dbReference type="NCBI Taxonomy" id="1437453"/>
    <lineage>
        <taxon>Bacteria</taxon>
        <taxon>Bacillati</taxon>
        <taxon>Actinomycetota</taxon>
        <taxon>Actinomycetes</taxon>
        <taxon>Kitasatosporales</taxon>
        <taxon>Streptomycetaceae</taxon>
        <taxon>Streptomyces</taxon>
    </lineage>
</organism>
<evidence type="ECO:0000313" key="2">
    <source>
        <dbReference type="EMBL" id="KMS78995.1"/>
    </source>
</evidence>
<dbReference type="Proteomes" id="UP000035016">
    <property type="component" value="Chromosome Chromosome"/>
</dbReference>
<evidence type="ECO:0000313" key="1">
    <source>
        <dbReference type="EMBL" id="CQR60851.1"/>
    </source>
</evidence>
<evidence type="ECO:0000313" key="4">
    <source>
        <dbReference type="Proteomes" id="UP000037274"/>
    </source>
</evidence>
<dbReference type="KEGG" id="sle:sle_13890"/>